<dbReference type="EMBL" id="CP136895">
    <property type="protein sequence ID" value="WOL09707.1"/>
    <property type="molecule type" value="Genomic_DNA"/>
</dbReference>
<proteinExistence type="predicted"/>
<protein>
    <submittedName>
        <fullName evidence="2">Uncharacterized protein</fullName>
    </submittedName>
</protein>
<dbReference type="PANTHER" id="PTHR35097">
    <property type="entry name" value="GDSL ESTERASE/LIPASE"/>
    <property type="match status" value="1"/>
</dbReference>
<organism evidence="2 3">
    <name type="scientific">Canna indica</name>
    <name type="common">Indian-shot</name>
    <dbReference type="NCBI Taxonomy" id="4628"/>
    <lineage>
        <taxon>Eukaryota</taxon>
        <taxon>Viridiplantae</taxon>
        <taxon>Streptophyta</taxon>
        <taxon>Embryophyta</taxon>
        <taxon>Tracheophyta</taxon>
        <taxon>Spermatophyta</taxon>
        <taxon>Magnoliopsida</taxon>
        <taxon>Liliopsida</taxon>
        <taxon>Zingiberales</taxon>
        <taxon>Cannaceae</taxon>
        <taxon>Canna</taxon>
    </lineage>
</organism>
<feature type="region of interest" description="Disordered" evidence="1">
    <location>
        <begin position="282"/>
        <end position="305"/>
    </location>
</feature>
<gene>
    <name evidence="2" type="ORF">Cni_G18460</name>
</gene>
<feature type="compositionally biased region" description="Polar residues" evidence="1">
    <location>
        <begin position="289"/>
        <end position="305"/>
    </location>
</feature>
<accession>A0AAQ3KPD6</accession>
<dbReference type="AlphaFoldDB" id="A0AAQ3KPD6"/>
<dbReference type="PANTHER" id="PTHR35097:SF1">
    <property type="entry name" value="GDSL ESTERASE_LIPASE"/>
    <property type="match status" value="1"/>
</dbReference>
<dbReference type="Proteomes" id="UP001327560">
    <property type="component" value="Chromosome 6"/>
</dbReference>
<keyword evidence="3" id="KW-1185">Reference proteome</keyword>
<sequence>MPAMEPFASLPDRIRAFWKGFIPKSVSGSPMQNPIGIVKHFKEEAVTELAKLAETQDKLEHMLSFSKGWQSQEQNTRIKGVIELIGLLVFGDNDFQQSCSVLHRARTKTGLNARLIFETVVRQKDALVAEFVTSHDDHPLALESLVYSAELKKISSVVSFALGAQCENFAISSSHKQEHCRSGYSPFGPPLFSQHHSCAVGLGFKGSKITASLAELVSGIGPTQHDDTGERSFLSTFARVSYQPSAELKVNVSGLWQTPASGVFKLGTVSIPLNNLQVQRGSNVAAPASRSTGMTDKTDSSSTNSAGSIALMLDSEVAESTNLGVWLEAQKSNPGRLKWGVSFSDTPYDEVGWGLKMRGMTKEHLNLQLEGFLKFSVGRNFMVQPGFVYLTEGSARTPAFIIQSSWCM</sequence>
<name>A0AAQ3KPD6_9LILI</name>
<evidence type="ECO:0000256" key="1">
    <source>
        <dbReference type="SAM" id="MobiDB-lite"/>
    </source>
</evidence>
<evidence type="ECO:0000313" key="3">
    <source>
        <dbReference type="Proteomes" id="UP001327560"/>
    </source>
</evidence>
<evidence type="ECO:0000313" key="2">
    <source>
        <dbReference type="EMBL" id="WOL09707.1"/>
    </source>
</evidence>
<reference evidence="2 3" key="1">
    <citation type="submission" date="2023-10" db="EMBL/GenBank/DDBJ databases">
        <title>Chromosome-scale genome assembly provides insights into flower coloration mechanisms of Canna indica.</title>
        <authorList>
            <person name="Li C."/>
        </authorList>
    </citation>
    <scope>NUCLEOTIDE SEQUENCE [LARGE SCALE GENOMIC DNA]</scope>
    <source>
        <tissue evidence="2">Flower</tissue>
    </source>
</reference>